<reference evidence="1" key="1">
    <citation type="submission" date="2023-01" db="EMBL/GenBank/DDBJ databases">
        <title>The genome sequence of Kordiimonadaceae bacterium 6D33.</title>
        <authorList>
            <person name="Liu Y."/>
        </authorList>
    </citation>
    <scope>NUCLEOTIDE SEQUENCE</scope>
    <source>
        <strain evidence="1">6D33</strain>
    </source>
</reference>
<dbReference type="AlphaFoldDB" id="A0AAF0BM84"/>
<protein>
    <submittedName>
        <fullName evidence="1">Uncharacterized protein</fullName>
    </submittedName>
</protein>
<accession>A0AAF0BM84</accession>
<dbReference type="Proteomes" id="UP001217500">
    <property type="component" value="Chromosome"/>
</dbReference>
<evidence type="ECO:0000313" key="2">
    <source>
        <dbReference type="Proteomes" id="UP001217500"/>
    </source>
</evidence>
<name>A0AAF0BM84_9PROT</name>
<evidence type="ECO:0000313" key="1">
    <source>
        <dbReference type="EMBL" id="WCL54181.1"/>
    </source>
</evidence>
<keyword evidence="2" id="KW-1185">Reference proteome</keyword>
<dbReference type="EMBL" id="CP116805">
    <property type="protein sequence ID" value="WCL54181.1"/>
    <property type="molecule type" value="Genomic_DNA"/>
</dbReference>
<organism evidence="1 2">
    <name type="scientific">Gimibacter soli</name>
    <dbReference type="NCBI Taxonomy" id="3024400"/>
    <lineage>
        <taxon>Bacteria</taxon>
        <taxon>Pseudomonadati</taxon>
        <taxon>Pseudomonadota</taxon>
        <taxon>Alphaproteobacteria</taxon>
        <taxon>Kordiimonadales</taxon>
        <taxon>Temperatibacteraceae</taxon>
        <taxon>Gimibacter</taxon>
    </lineage>
</organism>
<dbReference type="RefSeq" id="WP_289503900.1">
    <property type="nucleotide sequence ID" value="NZ_CP116805.1"/>
</dbReference>
<proteinExistence type="predicted"/>
<dbReference type="KEGG" id="gso:PH603_00220"/>
<sequence>MDDIKFILEGDMMALGPRLAPDHKAPLDTKARWEDNVARFCFAAARMPAPVLEGFLQLLETYEESQDIRVNGPCGHA</sequence>
<gene>
    <name evidence="1" type="ORF">PH603_00220</name>
</gene>